<evidence type="ECO:0000256" key="1">
    <source>
        <dbReference type="SAM" id="Phobius"/>
    </source>
</evidence>
<reference evidence="2 3" key="1">
    <citation type="journal article" date="2013" name="Genome Announc.">
        <title>Draft Genome Sequence of Pseudomonas fluorescens LMG 5329, a White Line-Inducing Principle-Producing Bioindicator for the Mushroom Pathogen Pseudomonas tolaasii.</title>
        <authorList>
            <person name="Ghequire M.G."/>
            <person name="Rokni-Zadeh H."/>
            <person name="Zarrineh P."/>
            <person name="De Mot R."/>
        </authorList>
    </citation>
    <scope>NUCLEOTIDE SEQUENCE [LARGE SCALE GENOMIC DNA]</scope>
    <source>
        <strain evidence="2 3">LMG 5329</strain>
    </source>
</reference>
<gene>
    <name evidence="2" type="ORF">K814_0131305</name>
</gene>
<keyword evidence="1" id="KW-0472">Membrane</keyword>
<evidence type="ECO:0000313" key="3">
    <source>
        <dbReference type="Proteomes" id="UP000030060"/>
    </source>
</evidence>
<keyword evidence="1" id="KW-1133">Transmembrane helix</keyword>
<keyword evidence="1" id="KW-0812">Transmembrane</keyword>
<name>A0A0A1YUE6_PSEFL</name>
<feature type="transmembrane region" description="Helical" evidence="1">
    <location>
        <begin position="22"/>
        <end position="51"/>
    </location>
</feature>
<comment type="caution">
    <text evidence="2">The sequence shown here is derived from an EMBL/GenBank/DDBJ whole genome shotgun (WGS) entry which is preliminary data.</text>
</comment>
<accession>A0A0A1YUE6</accession>
<dbReference type="EMBL" id="ASGY01000250">
    <property type="protein sequence ID" value="KGE64077.1"/>
    <property type="molecule type" value="Genomic_DNA"/>
</dbReference>
<evidence type="ECO:0000313" key="2">
    <source>
        <dbReference type="EMBL" id="KGE64077.1"/>
    </source>
</evidence>
<dbReference type="Proteomes" id="UP000030060">
    <property type="component" value="Unassembled WGS sequence"/>
</dbReference>
<proteinExistence type="predicted"/>
<dbReference type="AlphaFoldDB" id="A0A0A1YUE6"/>
<organism evidence="2 3">
    <name type="scientific">Pseudomonas fluorescens LMG 5329</name>
    <dbReference type="NCBI Taxonomy" id="1324332"/>
    <lineage>
        <taxon>Bacteria</taxon>
        <taxon>Pseudomonadati</taxon>
        <taxon>Pseudomonadota</taxon>
        <taxon>Gammaproteobacteria</taxon>
        <taxon>Pseudomonadales</taxon>
        <taxon>Pseudomonadaceae</taxon>
        <taxon>Pseudomonas</taxon>
    </lineage>
</organism>
<protein>
    <submittedName>
        <fullName evidence="2">Uncharacterized protein</fullName>
    </submittedName>
</protein>
<sequence>MWIVTIGVTFTDQVVPAVDEHFAFLVLSYLTSCVSSFLLSPMVGGIFSIALTPNRPAFITFDDVLIFTCHGTPLLVGCLPSKR</sequence>